<dbReference type="Pfam" id="PF05107">
    <property type="entry name" value="Cas_Cas7"/>
    <property type="match status" value="1"/>
</dbReference>
<keyword evidence="2" id="KW-1185">Reference proteome</keyword>
<dbReference type="EMBL" id="JACXAD010000001">
    <property type="protein sequence ID" value="MBD2766459.1"/>
    <property type="molecule type" value="Genomic_DNA"/>
</dbReference>
<accession>A0A927BA83</accession>
<reference evidence="1" key="1">
    <citation type="submission" date="2020-09" db="EMBL/GenBank/DDBJ databases">
        <authorList>
            <person name="Kim M.K."/>
        </authorList>
    </citation>
    <scope>NUCLEOTIDE SEQUENCE</scope>
    <source>
        <strain evidence="1">BT664</strain>
    </source>
</reference>
<organism evidence="1 2">
    <name type="scientific">Hymenobacter montanus</name>
    <dbReference type="NCBI Taxonomy" id="2771359"/>
    <lineage>
        <taxon>Bacteria</taxon>
        <taxon>Pseudomonadati</taxon>
        <taxon>Bacteroidota</taxon>
        <taxon>Cytophagia</taxon>
        <taxon>Cytophagales</taxon>
        <taxon>Hymenobacteraceae</taxon>
        <taxon>Hymenobacter</taxon>
    </lineage>
</organism>
<dbReference type="Proteomes" id="UP000612233">
    <property type="component" value="Unassembled WGS sequence"/>
</dbReference>
<proteinExistence type="predicted"/>
<gene>
    <name evidence="1" type="ORF">IC235_00970</name>
</gene>
<dbReference type="RefSeq" id="WP_191003283.1">
    <property type="nucleotide sequence ID" value="NZ_JACXAD010000001.1"/>
</dbReference>
<dbReference type="GO" id="GO:0043571">
    <property type="term" value="P:maintenance of CRISPR repeat elements"/>
    <property type="evidence" value="ECO:0007669"/>
    <property type="project" value="InterPro"/>
</dbReference>
<dbReference type="AlphaFoldDB" id="A0A927BA83"/>
<comment type="caution">
    <text evidence="1">The sequence shown here is derived from an EMBL/GenBank/DDBJ whole genome shotgun (WGS) entry which is preliminary data.</text>
</comment>
<name>A0A927BA83_9BACT</name>
<evidence type="ECO:0000313" key="2">
    <source>
        <dbReference type="Proteomes" id="UP000612233"/>
    </source>
</evidence>
<evidence type="ECO:0000313" key="1">
    <source>
        <dbReference type="EMBL" id="MBD2766459.1"/>
    </source>
</evidence>
<sequence length="311" mass="34586">MPQVYTRRAYGCSVIKSVNSNYNADFTHQPRTLPDGTVYATDKVLKYSIKNYFVRNYAEDNIFYFKTFNEGMSPRTLDETYNNLFGPYPQEKGKNKDSVVRLAILGNLLKCLDVRLFGATFAGETNISIHGPVQITHGMNRYAEGAIFSEQIMSPFRNPGDKSIDSTMSTLGTQVRLREGHYVHHFSVNPQNLSEHVARVGEGASGLTIADIDKFKEALRSGVTFYDSASKAGTENELLLWVELNEGSKLVLPSLVELVSVGLDRVVDLTKVRDLLAEPRVAEQVARIELYYHAAGTEVRNAPAGAQVLPL</sequence>
<dbReference type="InterPro" id="IPR006482">
    <property type="entry name" value="Cas7_Csh2/Csh2"/>
</dbReference>
<protein>
    <submittedName>
        <fullName evidence="1">Type I CRISPR-associated protein Cas7</fullName>
    </submittedName>
</protein>